<organism evidence="4 5">
    <name type="scientific">Aeromicrobium ginsengisoli</name>
    <dbReference type="NCBI Taxonomy" id="363867"/>
    <lineage>
        <taxon>Bacteria</taxon>
        <taxon>Bacillati</taxon>
        <taxon>Actinomycetota</taxon>
        <taxon>Actinomycetes</taxon>
        <taxon>Propionibacteriales</taxon>
        <taxon>Nocardioidaceae</taxon>
        <taxon>Aeromicrobium</taxon>
    </lineage>
</organism>
<name>A0A5M4FJA7_9ACTN</name>
<dbReference type="PROSITE" id="PS50075">
    <property type="entry name" value="CARRIER"/>
    <property type="match status" value="1"/>
</dbReference>
<dbReference type="EMBL" id="SDPQ02000001">
    <property type="protein sequence ID" value="KAA1399843.1"/>
    <property type="molecule type" value="Genomic_DNA"/>
</dbReference>
<dbReference type="InterPro" id="IPR036736">
    <property type="entry name" value="ACP-like_sf"/>
</dbReference>
<keyword evidence="5" id="KW-1185">Reference proteome</keyword>
<evidence type="ECO:0000259" key="3">
    <source>
        <dbReference type="PROSITE" id="PS50075"/>
    </source>
</evidence>
<feature type="region of interest" description="Disordered" evidence="1">
    <location>
        <begin position="78"/>
        <end position="106"/>
    </location>
</feature>
<dbReference type="Proteomes" id="UP000380867">
    <property type="component" value="Unassembled WGS sequence"/>
</dbReference>
<evidence type="ECO:0000256" key="1">
    <source>
        <dbReference type="SAM" id="MobiDB-lite"/>
    </source>
</evidence>
<feature type="transmembrane region" description="Helical" evidence="2">
    <location>
        <begin position="116"/>
        <end position="139"/>
    </location>
</feature>
<dbReference type="OrthoDB" id="9804551at2"/>
<comment type="caution">
    <text evidence="4">The sequence shown here is derived from an EMBL/GenBank/DDBJ whole genome shotgun (WGS) entry which is preliminary data.</text>
</comment>
<dbReference type="SUPFAM" id="SSF47336">
    <property type="entry name" value="ACP-like"/>
    <property type="match status" value="1"/>
</dbReference>
<evidence type="ECO:0000313" key="4">
    <source>
        <dbReference type="EMBL" id="KAA1399843.1"/>
    </source>
</evidence>
<dbReference type="Gene3D" id="1.10.1200.10">
    <property type="entry name" value="ACP-like"/>
    <property type="match status" value="1"/>
</dbReference>
<dbReference type="InterPro" id="IPR009081">
    <property type="entry name" value="PP-bd_ACP"/>
</dbReference>
<proteinExistence type="predicted"/>
<keyword evidence="2" id="KW-0472">Membrane</keyword>
<evidence type="ECO:0000313" key="5">
    <source>
        <dbReference type="Proteomes" id="UP000380867"/>
    </source>
</evidence>
<feature type="compositionally biased region" description="Low complexity" evidence="1">
    <location>
        <begin position="151"/>
        <end position="177"/>
    </location>
</feature>
<protein>
    <submittedName>
        <fullName evidence="4">Acyl carrier protein</fullName>
    </submittedName>
</protein>
<dbReference type="RefSeq" id="WP_149687960.1">
    <property type="nucleotide sequence ID" value="NZ_SDPQ02000001.1"/>
</dbReference>
<keyword evidence="2" id="KW-0812">Transmembrane</keyword>
<dbReference type="Pfam" id="PF00550">
    <property type="entry name" value="PP-binding"/>
    <property type="match status" value="1"/>
</dbReference>
<keyword evidence="2" id="KW-1133">Transmembrane helix</keyword>
<feature type="domain" description="Carrier" evidence="3">
    <location>
        <begin position="5"/>
        <end position="79"/>
    </location>
</feature>
<accession>A0A5M4FJA7</accession>
<evidence type="ECO:0000256" key="2">
    <source>
        <dbReference type="SAM" id="Phobius"/>
    </source>
</evidence>
<sequence length="273" mass="29052">MPSPSSVHEQLTDILVRLVGCPADAVVPEAILKELGTDSLTIVELADELGRRFDLYLSDDTVDSLVTVQDAIDAIVDHDGSTPPARSGRVPTTLESPAPPVRDEEQVRRRRLAERLVFWFVVVGAVLGAVLGFGGSALVEATGLGSVNLAPISNPTTAPSTTPTTTPEPEPTQTSEPNPDEPEPTIRASKSQVAPGERFVIEGAFPAVGAGAELQVQVKDDGSDWDDFPIETTTKGGGRFKTELYTSRSGDRQFRLLNKKTDEATPAVTVQIG</sequence>
<dbReference type="AlphaFoldDB" id="A0A5M4FJA7"/>
<reference evidence="4" key="1">
    <citation type="submission" date="2019-09" db="EMBL/GenBank/DDBJ databases">
        <authorList>
            <person name="Li J."/>
        </authorList>
    </citation>
    <scope>NUCLEOTIDE SEQUENCE [LARGE SCALE GENOMIC DNA]</scope>
    <source>
        <strain evidence="4">JCM 14732</strain>
    </source>
</reference>
<feature type="region of interest" description="Disordered" evidence="1">
    <location>
        <begin position="148"/>
        <end position="193"/>
    </location>
</feature>
<gene>
    <name evidence="4" type="ORF">ESP70_003545</name>
</gene>